<dbReference type="STRING" id="1111735.GCA_000428045_04189"/>
<gene>
    <name evidence="2" type="ORF">C0630_08520</name>
</gene>
<dbReference type="Pfam" id="PF01551">
    <property type="entry name" value="Peptidase_M23"/>
    <property type="match status" value="1"/>
</dbReference>
<dbReference type="Proteomes" id="UP000235015">
    <property type="component" value="Unassembled WGS sequence"/>
</dbReference>
<dbReference type="PANTHER" id="PTHR21666">
    <property type="entry name" value="PEPTIDASE-RELATED"/>
    <property type="match status" value="1"/>
</dbReference>
<dbReference type="InterPro" id="IPR011055">
    <property type="entry name" value="Dup_hybrid_motif"/>
</dbReference>
<dbReference type="AlphaFoldDB" id="A0A2N6CXV0"/>
<dbReference type="CDD" id="cd12797">
    <property type="entry name" value="M23_peptidase"/>
    <property type="match status" value="1"/>
</dbReference>
<accession>A0A2N6CXV0</accession>
<dbReference type="InterPro" id="IPR016047">
    <property type="entry name" value="M23ase_b-sheet_dom"/>
</dbReference>
<dbReference type="EMBL" id="PKUN01000009">
    <property type="protein sequence ID" value="PLX62119.1"/>
    <property type="molecule type" value="Genomic_DNA"/>
</dbReference>
<dbReference type="Gene3D" id="2.70.70.10">
    <property type="entry name" value="Glucose Permease (Domain IIA)"/>
    <property type="match status" value="1"/>
</dbReference>
<feature type="domain" description="M23ase beta-sheet core" evidence="1">
    <location>
        <begin position="174"/>
        <end position="268"/>
    </location>
</feature>
<evidence type="ECO:0000313" key="2">
    <source>
        <dbReference type="EMBL" id="PLX62119.1"/>
    </source>
</evidence>
<dbReference type="GO" id="GO:0004222">
    <property type="term" value="F:metalloendopeptidase activity"/>
    <property type="evidence" value="ECO:0007669"/>
    <property type="project" value="TreeGrafter"/>
</dbReference>
<evidence type="ECO:0000259" key="1">
    <source>
        <dbReference type="Pfam" id="PF01551"/>
    </source>
</evidence>
<protein>
    <submittedName>
        <fullName evidence="2">Murein DD-endopeptidase MepM</fullName>
    </submittedName>
</protein>
<dbReference type="SUPFAM" id="SSF51261">
    <property type="entry name" value="Duplicated hybrid motif"/>
    <property type="match status" value="1"/>
</dbReference>
<evidence type="ECO:0000313" key="3">
    <source>
        <dbReference type="Proteomes" id="UP000235015"/>
    </source>
</evidence>
<dbReference type="FunFam" id="2.70.70.10:FF:000006">
    <property type="entry name" value="M23 family peptidase"/>
    <property type="match status" value="1"/>
</dbReference>
<organism evidence="2 3">
    <name type="scientific">Sedimenticola selenatireducens</name>
    <dbReference type="NCBI Taxonomy" id="191960"/>
    <lineage>
        <taxon>Bacteria</taxon>
        <taxon>Pseudomonadati</taxon>
        <taxon>Pseudomonadota</taxon>
        <taxon>Gammaproteobacteria</taxon>
        <taxon>Chromatiales</taxon>
        <taxon>Sedimenticolaceae</taxon>
        <taxon>Sedimenticola</taxon>
    </lineage>
</organism>
<name>A0A2N6CXV0_9GAMM</name>
<dbReference type="PANTHER" id="PTHR21666:SF291">
    <property type="entry name" value="STAGE II SPORULATION PROTEIN Q"/>
    <property type="match status" value="1"/>
</dbReference>
<proteinExistence type="predicted"/>
<comment type="caution">
    <text evidence="2">The sequence shown here is derived from an EMBL/GenBank/DDBJ whole genome shotgun (WGS) entry which is preliminary data.</text>
</comment>
<reference evidence="2 3" key="1">
    <citation type="submission" date="2017-11" db="EMBL/GenBank/DDBJ databases">
        <title>Genome-resolved metagenomics identifies genetic mobility, metabolic interactions, and unexpected diversity in perchlorate-reducing communities.</title>
        <authorList>
            <person name="Barnum T.P."/>
            <person name="Figueroa I.A."/>
            <person name="Carlstrom C.I."/>
            <person name="Lucas L.N."/>
            <person name="Engelbrektson A.L."/>
            <person name="Coates J.D."/>
        </authorList>
    </citation>
    <scope>NUCLEOTIDE SEQUENCE [LARGE SCALE GENOMIC DNA]</scope>
    <source>
        <strain evidence="2">BM301</strain>
    </source>
</reference>
<dbReference type="InterPro" id="IPR050570">
    <property type="entry name" value="Cell_wall_metabolism_enzyme"/>
</dbReference>
<sequence length="276" mass="29930">MGGSLWAGYQLGMDASLPQAATDNTTEVVRNLLQAQRDELQEAKGRTQEHLDALALRLGQLQSHILRIDALGEHLAKIGKLDEGEFNFDEEPARGGIEALEAAQSVSVSELVADMEQLSLVITDREHKLDLMEGLMRNNLLNEELVPAGRPVEKGWISSRYGYRNDPFSGKKAFHHGVDVAGKKNSNVVAVASGIVTWTGTKSGYGNLIEVRHSGGYVTRYGHNGKILVAPGDLVTQGQPIALMGSTGRSTGPHVHFEIARNGKTINPSKYLSAKR</sequence>